<keyword evidence="6" id="KW-1185">Reference proteome</keyword>
<dbReference type="eggNOG" id="KOG4412">
    <property type="taxonomic scope" value="Eukaryota"/>
</dbReference>
<dbReference type="RefSeq" id="XP_001580939.1">
    <property type="nucleotide sequence ID" value="XM_001580889.1"/>
</dbReference>
<dbReference type="PROSITE" id="PS50088">
    <property type="entry name" value="ANK_REPEAT"/>
    <property type="match status" value="3"/>
</dbReference>
<dbReference type="SMART" id="SM00248">
    <property type="entry name" value="ANK"/>
    <property type="match status" value="4"/>
</dbReference>
<sequence length="304" mass="35406">MSHNIDFVTFLMNQHNIPIDVNQCINYENIQAFFIHYDQSNDIEGFIAKTCYLIVDQKTIFSALYKITFSLLPKILDKKYQGLLNSAKAILIYDFDSHDVDFNFIDDNGKTILHHAAEHFHFEWCDYIFDNLGPIVNKQDNEGKTALHYAAINDNIEFLNELLYNNINSEIRDDEGKTALHYAAESGIKSITKQLLCPFDNCTEICDDEGKLPLHYAVISGNVKTALALIERTSRIRKRDNNSKFPLQYAVDDPEMFKKLIFDPKTRNQYYEREDALECNNIASQDVRRIIYDLEHYLWYPGDD</sequence>
<dbReference type="Proteomes" id="UP000001542">
    <property type="component" value="Unassembled WGS sequence"/>
</dbReference>
<organism evidence="5 6">
    <name type="scientific">Trichomonas vaginalis (strain ATCC PRA-98 / G3)</name>
    <dbReference type="NCBI Taxonomy" id="412133"/>
    <lineage>
        <taxon>Eukaryota</taxon>
        <taxon>Metamonada</taxon>
        <taxon>Parabasalia</taxon>
        <taxon>Trichomonadida</taxon>
        <taxon>Trichomonadidae</taxon>
        <taxon>Trichomonas</taxon>
    </lineage>
</organism>
<dbReference type="STRING" id="5722.A2DHW4"/>
<reference evidence="5" key="2">
    <citation type="journal article" date="2007" name="Science">
        <title>Draft genome sequence of the sexually transmitted pathogen Trichomonas vaginalis.</title>
        <authorList>
            <person name="Carlton J.M."/>
            <person name="Hirt R.P."/>
            <person name="Silva J.C."/>
            <person name="Delcher A.L."/>
            <person name="Schatz M."/>
            <person name="Zhao Q."/>
            <person name="Wortman J.R."/>
            <person name="Bidwell S.L."/>
            <person name="Alsmark U.C.M."/>
            <person name="Besteiro S."/>
            <person name="Sicheritz-Ponten T."/>
            <person name="Noel C.J."/>
            <person name="Dacks J.B."/>
            <person name="Foster P.G."/>
            <person name="Simillion C."/>
            <person name="Van de Peer Y."/>
            <person name="Miranda-Saavedra D."/>
            <person name="Barton G.J."/>
            <person name="Westrop G.D."/>
            <person name="Mueller S."/>
            <person name="Dessi D."/>
            <person name="Fiori P.L."/>
            <person name="Ren Q."/>
            <person name="Paulsen I."/>
            <person name="Zhang H."/>
            <person name="Bastida-Corcuera F.D."/>
            <person name="Simoes-Barbosa A."/>
            <person name="Brown M.T."/>
            <person name="Hayes R.D."/>
            <person name="Mukherjee M."/>
            <person name="Okumura C.Y."/>
            <person name="Schneider R."/>
            <person name="Smith A.J."/>
            <person name="Vanacova S."/>
            <person name="Villalvazo M."/>
            <person name="Haas B.J."/>
            <person name="Pertea M."/>
            <person name="Feldblyum T.V."/>
            <person name="Utterback T.R."/>
            <person name="Shu C.L."/>
            <person name="Osoegawa K."/>
            <person name="de Jong P.J."/>
            <person name="Hrdy I."/>
            <person name="Horvathova L."/>
            <person name="Zubacova Z."/>
            <person name="Dolezal P."/>
            <person name="Malik S.B."/>
            <person name="Logsdon J.M. Jr."/>
            <person name="Henze K."/>
            <person name="Gupta A."/>
            <person name="Wang C.C."/>
            <person name="Dunne R.L."/>
            <person name="Upcroft J.A."/>
            <person name="Upcroft P."/>
            <person name="White O."/>
            <person name="Salzberg S.L."/>
            <person name="Tang P."/>
            <person name="Chiu C.-H."/>
            <person name="Lee Y.-S."/>
            <person name="Embley T.M."/>
            <person name="Coombs G.H."/>
            <person name="Mottram J.C."/>
            <person name="Tachezy J."/>
            <person name="Fraser-Liggett C.M."/>
            <person name="Johnson P.J."/>
        </authorList>
    </citation>
    <scope>NUCLEOTIDE SEQUENCE [LARGE SCALE GENOMIC DNA]</scope>
    <source>
        <strain evidence="5">G3</strain>
    </source>
</reference>
<evidence type="ECO:0000256" key="3">
    <source>
        <dbReference type="PROSITE-ProRule" id="PRU00023"/>
    </source>
</evidence>
<dbReference type="InterPro" id="IPR020683">
    <property type="entry name" value="DUF3447"/>
</dbReference>
<dbReference type="VEuPathDB" id="TrichDB:TVAGG3_0271580"/>
<dbReference type="PANTHER" id="PTHR24201:SF2">
    <property type="entry name" value="ANKYRIN REPEAT DOMAIN-CONTAINING PROTEIN 42"/>
    <property type="match status" value="1"/>
</dbReference>
<protein>
    <submittedName>
        <fullName evidence="5">Ankyrin repeat protein, putative</fullName>
    </submittedName>
</protein>
<evidence type="ECO:0000256" key="1">
    <source>
        <dbReference type="ARBA" id="ARBA00022737"/>
    </source>
</evidence>
<reference evidence="5" key="1">
    <citation type="submission" date="2006-10" db="EMBL/GenBank/DDBJ databases">
        <authorList>
            <person name="Amadeo P."/>
            <person name="Zhao Q."/>
            <person name="Wortman J."/>
            <person name="Fraser-Liggett C."/>
            <person name="Carlton J."/>
        </authorList>
    </citation>
    <scope>NUCLEOTIDE SEQUENCE</scope>
    <source>
        <strain evidence="5">G3</strain>
    </source>
</reference>
<evidence type="ECO:0000313" key="5">
    <source>
        <dbReference type="EMBL" id="EAY19953.1"/>
    </source>
</evidence>
<feature type="domain" description="DUF3447" evidence="4">
    <location>
        <begin position="1"/>
        <end position="35"/>
    </location>
</feature>
<dbReference type="Gene3D" id="1.25.40.20">
    <property type="entry name" value="Ankyrin repeat-containing domain"/>
    <property type="match status" value="3"/>
</dbReference>
<name>A2DHW4_TRIV3</name>
<dbReference type="InterPro" id="IPR050776">
    <property type="entry name" value="Ank_Repeat/CDKN_Inhibitor"/>
</dbReference>
<feature type="repeat" description="ANK" evidence="3">
    <location>
        <begin position="175"/>
        <end position="196"/>
    </location>
</feature>
<dbReference type="VEuPathDB" id="TrichDB:TVAG_402070"/>
<dbReference type="KEGG" id="tva:5465465"/>
<dbReference type="OrthoDB" id="1847170at2759"/>
<dbReference type="AlphaFoldDB" id="A2DHW4"/>
<feature type="repeat" description="ANK" evidence="3">
    <location>
        <begin position="209"/>
        <end position="241"/>
    </location>
</feature>
<dbReference type="EMBL" id="DS113202">
    <property type="protein sequence ID" value="EAY19953.1"/>
    <property type="molecule type" value="Genomic_DNA"/>
</dbReference>
<dbReference type="SUPFAM" id="SSF48403">
    <property type="entry name" value="Ankyrin repeat"/>
    <property type="match status" value="1"/>
</dbReference>
<dbReference type="Pfam" id="PF11929">
    <property type="entry name" value="DUF3447"/>
    <property type="match status" value="1"/>
</dbReference>
<dbReference type="Pfam" id="PF12796">
    <property type="entry name" value="Ank_2"/>
    <property type="match status" value="1"/>
</dbReference>
<dbReference type="InParanoid" id="A2DHW4"/>
<dbReference type="InterPro" id="IPR036770">
    <property type="entry name" value="Ankyrin_rpt-contain_sf"/>
</dbReference>
<accession>A2DHW4</accession>
<dbReference type="PROSITE" id="PS50297">
    <property type="entry name" value="ANK_REP_REGION"/>
    <property type="match status" value="3"/>
</dbReference>
<feature type="repeat" description="ANK" evidence="3">
    <location>
        <begin position="142"/>
        <end position="174"/>
    </location>
</feature>
<evidence type="ECO:0000259" key="4">
    <source>
        <dbReference type="Pfam" id="PF11929"/>
    </source>
</evidence>
<dbReference type="SMR" id="A2DHW4"/>
<dbReference type="InterPro" id="IPR002110">
    <property type="entry name" value="Ankyrin_rpt"/>
</dbReference>
<gene>
    <name evidence="5" type="ORF">TVAG_402070</name>
</gene>
<evidence type="ECO:0000313" key="6">
    <source>
        <dbReference type="Proteomes" id="UP000001542"/>
    </source>
</evidence>
<proteinExistence type="predicted"/>
<keyword evidence="1" id="KW-0677">Repeat</keyword>
<evidence type="ECO:0000256" key="2">
    <source>
        <dbReference type="ARBA" id="ARBA00023043"/>
    </source>
</evidence>
<keyword evidence="2 3" id="KW-0040">ANK repeat</keyword>
<dbReference type="PANTHER" id="PTHR24201">
    <property type="entry name" value="ANK_REP_REGION DOMAIN-CONTAINING PROTEIN"/>
    <property type="match status" value="1"/>
</dbReference>